<proteinExistence type="predicted"/>
<evidence type="ECO:0000259" key="1">
    <source>
        <dbReference type="Pfam" id="PF19878"/>
    </source>
</evidence>
<evidence type="ECO:0000313" key="3">
    <source>
        <dbReference type="Proteomes" id="UP000185739"/>
    </source>
</evidence>
<dbReference type="Pfam" id="PF19878">
    <property type="entry name" value="DUF6351"/>
    <property type="match status" value="1"/>
</dbReference>
<dbReference type="Proteomes" id="UP000185739">
    <property type="component" value="Chromosome"/>
</dbReference>
<keyword evidence="3" id="KW-1185">Reference proteome</keyword>
<dbReference type="InterPro" id="IPR045556">
    <property type="entry name" value="DUF6351"/>
</dbReference>
<evidence type="ECO:0000313" key="2">
    <source>
        <dbReference type="EMBL" id="APR02966.1"/>
    </source>
</evidence>
<sequence length="181" mass="19681">MHHLSASFATRLRIERALGDSARQLIWVAELGFDPTLEALRVMDEWIGAVREQPWRGVAGNRPARADDACFDAGGRTLARGPEVWDGDWNGAAPGACTRAMRSFGTSRSAAGGPLAGDLFQCRLQSVEAAIAAGVYRPVDLRPHAARLREIFPQGVCDYRRGDAGRPADAVPARWRRSGDE</sequence>
<dbReference type="KEGG" id="tcl:Tchl_0090"/>
<dbReference type="AlphaFoldDB" id="A0A1L6F885"/>
<dbReference type="STRING" id="96773.Tchl_0090"/>
<accession>A0A1L6F885</accession>
<dbReference type="EMBL" id="CP018839">
    <property type="protein sequence ID" value="APR02966.1"/>
    <property type="molecule type" value="Genomic_DNA"/>
</dbReference>
<organism evidence="2 3">
    <name type="scientific">Thauera chlorobenzoica</name>
    <dbReference type="NCBI Taxonomy" id="96773"/>
    <lineage>
        <taxon>Bacteria</taxon>
        <taxon>Pseudomonadati</taxon>
        <taxon>Pseudomonadota</taxon>
        <taxon>Betaproteobacteria</taxon>
        <taxon>Rhodocyclales</taxon>
        <taxon>Zoogloeaceae</taxon>
        <taxon>Thauera</taxon>
    </lineage>
</organism>
<gene>
    <name evidence="2" type="ORF">Tchl_0090</name>
</gene>
<reference evidence="2 3" key="1">
    <citation type="submission" date="2016-12" db="EMBL/GenBank/DDBJ databases">
        <title>Complete genome sequence of Thauera chlorobenzoica, a Betaproteobacterium degrading haloaromatics anaerobically to CO2 and halides.</title>
        <authorList>
            <person name="Goris T."/>
            <person name="Mergelsberg M."/>
            <person name="Boll M."/>
        </authorList>
    </citation>
    <scope>NUCLEOTIDE SEQUENCE [LARGE SCALE GENOMIC DNA]</scope>
    <source>
        <strain evidence="2 3">3CB1</strain>
    </source>
</reference>
<protein>
    <recommendedName>
        <fullName evidence="1">DUF6351 domain-containing protein</fullName>
    </recommendedName>
</protein>
<name>A0A1L6F885_9RHOO</name>
<feature type="domain" description="DUF6351" evidence="1">
    <location>
        <begin position="1"/>
        <end position="165"/>
    </location>
</feature>